<reference evidence="2 3" key="2">
    <citation type="submission" date="2020-08" db="EMBL/GenBank/DDBJ databases">
        <authorList>
            <person name="Partida-Martinez L."/>
            <person name="Huntemann M."/>
            <person name="Clum A."/>
            <person name="Wang J."/>
            <person name="Palaniappan K."/>
            <person name="Ritter S."/>
            <person name="Chen I.-M."/>
            <person name="Stamatis D."/>
            <person name="Reddy T."/>
            <person name="O'Malley R."/>
            <person name="Daum C."/>
            <person name="Shapiro N."/>
            <person name="Ivanova N."/>
            <person name="Kyrpides N."/>
            <person name="Woyke T."/>
        </authorList>
    </citation>
    <scope>NUCLEOTIDE SEQUENCE [LARGE SCALE GENOMIC DNA]</scope>
    <source>
        <strain evidence="2 3">AS2.23</strain>
    </source>
</reference>
<dbReference type="RefSeq" id="WP_012086129.1">
    <property type="nucleotide sequence ID" value="NZ_JACHVY010000003.1"/>
</dbReference>
<organism evidence="2 3">
    <name type="scientific">Kineococcus radiotolerans</name>
    <dbReference type="NCBI Taxonomy" id="131568"/>
    <lineage>
        <taxon>Bacteria</taxon>
        <taxon>Bacillati</taxon>
        <taxon>Actinomycetota</taxon>
        <taxon>Actinomycetes</taxon>
        <taxon>Kineosporiales</taxon>
        <taxon>Kineosporiaceae</taxon>
        <taxon>Kineococcus</taxon>
    </lineage>
</organism>
<comment type="caution">
    <text evidence="2">The sequence shown here is derived from an EMBL/GenBank/DDBJ whole genome shotgun (WGS) entry which is preliminary data.</text>
</comment>
<evidence type="ECO:0000313" key="3">
    <source>
        <dbReference type="Proteomes" id="UP000533269"/>
    </source>
</evidence>
<reference evidence="2 3" key="1">
    <citation type="submission" date="2020-08" db="EMBL/GenBank/DDBJ databases">
        <title>The Agave Microbiome: Exploring the role of microbial communities in plant adaptations to desert environments.</title>
        <authorList>
            <person name="Partida-Martinez L.P."/>
        </authorList>
    </citation>
    <scope>NUCLEOTIDE SEQUENCE [LARGE SCALE GENOMIC DNA]</scope>
    <source>
        <strain evidence="2 3">AS2.23</strain>
    </source>
</reference>
<dbReference type="PANTHER" id="PTHR16128">
    <property type="entry name" value="FAD/NAD(P)-BINDING OXIDOREDUCTASE FAMILY PROTEIN"/>
    <property type="match status" value="1"/>
</dbReference>
<dbReference type="SUPFAM" id="SSF51905">
    <property type="entry name" value="FAD/NAD(P)-binding domain"/>
    <property type="match status" value="1"/>
</dbReference>
<name>A0A7W4TP11_KINRA</name>
<accession>A0A7W4TP11</accession>
<dbReference type="InterPro" id="IPR036188">
    <property type="entry name" value="FAD/NAD-bd_sf"/>
</dbReference>
<dbReference type="GO" id="GO:0016491">
    <property type="term" value="F:oxidoreductase activity"/>
    <property type="evidence" value="ECO:0007669"/>
    <property type="project" value="InterPro"/>
</dbReference>
<dbReference type="AlphaFoldDB" id="A0A7W4TP11"/>
<gene>
    <name evidence="2" type="ORF">FHR75_003296</name>
</gene>
<dbReference type="Proteomes" id="UP000533269">
    <property type="component" value="Unassembled WGS sequence"/>
</dbReference>
<dbReference type="Pfam" id="PF13450">
    <property type="entry name" value="NAD_binding_8"/>
    <property type="match status" value="1"/>
</dbReference>
<dbReference type="Gene3D" id="3.50.50.60">
    <property type="entry name" value="FAD/NAD(P)-binding domain"/>
    <property type="match status" value="1"/>
</dbReference>
<proteinExistence type="predicted"/>
<dbReference type="InterPro" id="IPR002937">
    <property type="entry name" value="Amino_oxidase"/>
</dbReference>
<dbReference type="Gene3D" id="3.90.660.10">
    <property type="match status" value="1"/>
</dbReference>
<sequence>MNDAAGATPERPVLVVGAGISGLACARVLADAGVPVRVLDRGRRVGGRMSGRRVETAVGTRVVDLGASYFTVSGSGGFAAQVADWQARGLAHPWTDTFATISGRADDGGGITGSSSGPVRWGAGGGLRTLLDDLVEPPGRERLDVVHGIDVEAVDVGPDGPTADGRPAAAVVLAMPDPQAADLLPRMVASRLDVSARWNWRPCIAVYAAWPQRWWPDFHGAFVNDSDLLVFLGDDGSRRGDGAPVLVAHVAPDVSSDHLDAPAAIVPRVLAELGPLLGVPATPEATWARAHRWSLASPLRQHTGASSGWDEVSRTGVCGDAWGERSKVQTAWESGTALGGDLAARFAR</sequence>
<evidence type="ECO:0000259" key="1">
    <source>
        <dbReference type="Pfam" id="PF01593"/>
    </source>
</evidence>
<protein>
    <recommendedName>
        <fullName evidence="1">Amine oxidase domain-containing protein</fullName>
    </recommendedName>
</protein>
<dbReference type="OMA" id="PRVQTAW"/>
<dbReference type="Pfam" id="PF01593">
    <property type="entry name" value="Amino_oxidase"/>
    <property type="match status" value="1"/>
</dbReference>
<dbReference type="PANTHER" id="PTHR16128:SF5">
    <property type="entry name" value="FAD_NAD(P)-BINDING OXIDOREDUCTASE FAMILY PROTEIN"/>
    <property type="match status" value="1"/>
</dbReference>
<dbReference type="EMBL" id="JACHVY010000003">
    <property type="protein sequence ID" value="MBB2902465.1"/>
    <property type="molecule type" value="Genomic_DNA"/>
</dbReference>
<evidence type="ECO:0000313" key="2">
    <source>
        <dbReference type="EMBL" id="MBB2902465.1"/>
    </source>
</evidence>
<feature type="domain" description="Amine oxidase" evidence="1">
    <location>
        <begin position="122"/>
        <end position="336"/>
    </location>
</feature>